<dbReference type="EMBL" id="QOIN01000071">
    <property type="protein sequence ID" value="RCG14268.1"/>
    <property type="molecule type" value="Genomic_DNA"/>
</dbReference>
<dbReference type="InterPro" id="IPR036425">
    <property type="entry name" value="MoaB/Mog-like_dom_sf"/>
</dbReference>
<keyword evidence="5 7" id="KW-0501">Molybdenum cofactor biosynthesis</keyword>
<dbReference type="GO" id="GO:0005829">
    <property type="term" value="C:cytosol"/>
    <property type="evidence" value="ECO:0007669"/>
    <property type="project" value="TreeGrafter"/>
</dbReference>
<evidence type="ECO:0000256" key="2">
    <source>
        <dbReference type="ARBA" id="ARBA00005046"/>
    </source>
</evidence>
<dbReference type="SUPFAM" id="SSF53218">
    <property type="entry name" value="Molybdenum cofactor biosynthesis proteins"/>
    <property type="match status" value="1"/>
</dbReference>
<comment type="catalytic activity">
    <reaction evidence="6">
        <text>adenylyl-molybdopterin + molybdate = Mo-molybdopterin + AMP + H(+)</text>
        <dbReference type="Rhea" id="RHEA:35047"/>
        <dbReference type="ChEBI" id="CHEBI:15378"/>
        <dbReference type="ChEBI" id="CHEBI:36264"/>
        <dbReference type="ChEBI" id="CHEBI:62727"/>
        <dbReference type="ChEBI" id="CHEBI:71302"/>
        <dbReference type="ChEBI" id="CHEBI:456215"/>
        <dbReference type="EC" id="2.10.1.1"/>
    </reaction>
</comment>
<evidence type="ECO:0000256" key="8">
    <source>
        <dbReference type="SAM" id="MobiDB-lite"/>
    </source>
</evidence>
<gene>
    <name evidence="10" type="ORF">DTL70_31975</name>
</gene>
<dbReference type="SMART" id="SM00852">
    <property type="entry name" value="MoCF_biosynth"/>
    <property type="match status" value="1"/>
</dbReference>
<feature type="compositionally biased region" description="Low complexity" evidence="8">
    <location>
        <begin position="404"/>
        <end position="424"/>
    </location>
</feature>
<dbReference type="GO" id="GO:0006777">
    <property type="term" value="P:Mo-molybdopterin cofactor biosynthetic process"/>
    <property type="evidence" value="ECO:0007669"/>
    <property type="project" value="UniProtKB-UniRule"/>
</dbReference>
<evidence type="ECO:0000256" key="4">
    <source>
        <dbReference type="ARBA" id="ARBA00022505"/>
    </source>
</evidence>
<dbReference type="Pfam" id="PF03454">
    <property type="entry name" value="MoeA_C"/>
    <property type="match status" value="1"/>
</dbReference>
<reference evidence="10 11" key="1">
    <citation type="submission" date="2018-06" db="EMBL/GenBank/DDBJ databases">
        <title>Streptomyces reniochalinae sp. nov. and Streptomyces diacarnus sp. nov. from marine sponges.</title>
        <authorList>
            <person name="Li L."/>
        </authorList>
    </citation>
    <scope>NUCLEOTIDE SEQUENCE [LARGE SCALE GENOMIC DNA]</scope>
    <source>
        <strain evidence="10 11">LHW51701</strain>
    </source>
</reference>
<dbReference type="Gene3D" id="2.40.340.10">
    <property type="entry name" value="MoeA, C-terminal, domain IV"/>
    <property type="match status" value="1"/>
</dbReference>
<evidence type="ECO:0000256" key="7">
    <source>
        <dbReference type="RuleBase" id="RU365090"/>
    </source>
</evidence>
<dbReference type="InterPro" id="IPR036135">
    <property type="entry name" value="MoeA_linker/N_sf"/>
</dbReference>
<organism evidence="10 11">
    <name type="scientific">Streptomyces diacarni</name>
    <dbReference type="NCBI Taxonomy" id="2800381"/>
    <lineage>
        <taxon>Bacteria</taxon>
        <taxon>Bacillati</taxon>
        <taxon>Actinomycetota</taxon>
        <taxon>Actinomycetes</taxon>
        <taxon>Kitasatosporales</taxon>
        <taxon>Streptomycetaceae</taxon>
        <taxon>Streptomyces</taxon>
    </lineage>
</organism>
<dbReference type="InterPro" id="IPR005110">
    <property type="entry name" value="MoeA_linker/N"/>
</dbReference>
<feature type="region of interest" description="Disordered" evidence="8">
    <location>
        <begin position="398"/>
        <end position="424"/>
    </location>
</feature>
<feature type="domain" description="MoaB/Mog" evidence="9">
    <location>
        <begin position="290"/>
        <end position="457"/>
    </location>
</feature>
<keyword evidence="7 10" id="KW-0808">Transferase</keyword>
<comment type="cofactor">
    <cofactor evidence="7">
        <name>Mg(2+)</name>
        <dbReference type="ChEBI" id="CHEBI:18420"/>
    </cofactor>
</comment>
<dbReference type="PANTHER" id="PTHR10192:SF5">
    <property type="entry name" value="GEPHYRIN"/>
    <property type="match status" value="1"/>
</dbReference>
<evidence type="ECO:0000256" key="1">
    <source>
        <dbReference type="ARBA" id="ARBA00002901"/>
    </source>
</evidence>
<feature type="compositionally biased region" description="Basic and acidic residues" evidence="8">
    <location>
        <begin position="93"/>
        <end position="109"/>
    </location>
</feature>
<dbReference type="GO" id="GO:0061599">
    <property type="term" value="F:molybdopterin molybdotransferase activity"/>
    <property type="evidence" value="ECO:0007669"/>
    <property type="project" value="UniProtKB-UniRule"/>
</dbReference>
<feature type="region of interest" description="Disordered" evidence="8">
    <location>
        <begin position="1"/>
        <end position="112"/>
    </location>
</feature>
<evidence type="ECO:0000256" key="3">
    <source>
        <dbReference type="ARBA" id="ARBA00010763"/>
    </source>
</evidence>
<name>A0A367E898_9ACTN</name>
<evidence type="ECO:0000256" key="6">
    <source>
        <dbReference type="ARBA" id="ARBA00047317"/>
    </source>
</evidence>
<comment type="function">
    <text evidence="1 7">Catalyzes the insertion of molybdate into adenylated molybdopterin with the concomitant release of AMP.</text>
</comment>
<dbReference type="InterPro" id="IPR001453">
    <property type="entry name" value="MoaB/Mog_dom"/>
</dbReference>
<evidence type="ECO:0000313" key="10">
    <source>
        <dbReference type="EMBL" id="RCG14268.1"/>
    </source>
</evidence>
<dbReference type="SUPFAM" id="SSF63882">
    <property type="entry name" value="MoeA N-terminal region -like"/>
    <property type="match status" value="1"/>
</dbReference>
<dbReference type="EC" id="2.10.1.1" evidence="7"/>
<evidence type="ECO:0000256" key="5">
    <source>
        <dbReference type="ARBA" id="ARBA00023150"/>
    </source>
</evidence>
<dbReference type="RefSeq" id="WP_114025529.1">
    <property type="nucleotide sequence ID" value="NZ_QOIN01000071.1"/>
</dbReference>
<accession>A0A367E898</accession>
<dbReference type="PANTHER" id="PTHR10192">
    <property type="entry name" value="MOLYBDOPTERIN BIOSYNTHESIS PROTEIN"/>
    <property type="match status" value="1"/>
</dbReference>
<protein>
    <recommendedName>
        <fullName evidence="7">Molybdopterin molybdenumtransferase</fullName>
        <ecNumber evidence="7">2.10.1.1</ecNumber>
    </recommendedName>
</protein>
<dbReference type="Gene3D" id="2.170.190.11">
    <property type="entry name" value="Molybdopterin biosynthesis moea protein, domain 3"/>
    <property type="match status" value="1"/>
</dbReference>
<dbReference type="InterPro" id="IPR005111">
    <property type="entry name" value="MoeA_C_domain_IV"/>
</dbReference>
<dbReference type="Proteomes" id="UP000252914">
    <property type="component" value="Unassembled WGS sequence"/>
</dbReference>
<dbReference type="AlphaFoldDB" id="A0A367E898"/>
<dbReference type="SUPFAM" id="SSF63867">
    <property type="entry name" value="MoeA C-terminal domain-like"/>
    <property type="match status" value="1"/>
</dbReference>
<dbReference type="Gene3D" id="3.90.105.10">
    <property type="entry name" value="Molybdopterin biosynthesis moea protein, domain 2"/>
    <property type="match status" value="1"/>
</dbReference>
<keyword evidence="7" id="KW-0460">Magnesium</keyword>
<evidence type="ECO:0000313" key="11">
    <source>
        <dbReference type="Proteomes" id="UP000252914"/>
    </source>
</evidence>
<dbReference type="Pfam" id="PF03453">
    <property type="entry name" value="MoeA_N"/>
    <property type="match status" value="1"/>
</dbReference>
<feature type="compositionally biased region" description="Basic and acidic residues" evidence="8">
    <location>
        <begin position="66"/>
        <end position="75"/>
    </location>
</feature>
<comment type="similarity">
    <text evidence="3 7">Belongs to the MoeA family.</text>
</comment>
<dbReference type="Gene3D" id="3.40.980.10">
    <property type="entry name" value="MoaB/Mog-like domain"/>
    <property type="match status" value="1"/>
</dbReference>
<dbReference type="GO" id="GO:0046872">
    <property type="term" value="F:metal ion binding"/>
    <property type="evidence" value="ECO:0007669"/>
    <property type="project" value="UniProtKB-UniRule"/>
</dbReference>
<dbReference type="CDD" id="cd00887">
    <property type="entry name" value="MoeA"/>
    <property type="match status" value="1"/>
</dbReference>
<dbReference type="Pfam" id="PF00994">
    <property type="entry name" value="MoCF_biosynth"/>
    <property type="match status" value="1"/>
</dbReference>
<sequence>MSGADELDEAIALANSGRTRPDPPPAPRLKRIRRIQWSEHGEDAMEPVGPAGQAEDGQGRSAQEGHTGRGEHADGASRPAPQHPVDASGASGETERPGDGEGRKGHAAHETAPSWSDAVGLAASAAAPPPPTSLGLNRALGHTLAAPVRALTDLPPFDTSAMDGWAVSGPGPWELARTDDGEERPGILAGDRFDPPRLADGEAVRIATGARVPAGTSAVLRWEAAERTGAARLRTATPPQPGADIRPRGQECRTGDALLGAGSPVTPAVLGLAAAAGYDELEVVARPRAEVLVLGDELLHRGLPHDGRIRDALGPMVEPWLTALGADVTATRLLGDDAEALYEAVSGTTADVLVTTGGTAAGPVDHLQPTLRRVGARLLVHGVRVRPGHPMLLAVLDPDDPDDGAGATPGARTRAGAAGAETGARAGARPRYLVGLPGNPLAALSGLVTLAGPLLRALAGRAEPKPRTATLGAEVPGHPRDTRLVPVRREGSGVRSRVRPLRYAGPAMLRGVASCDALAVVPPGGAAPGEDVTVLELPW</sequence>
<comment type="caution">
    <text evidence="10">The sequence shown here is derived from an EMBL/GenBank/DDBJ whole genome shotgun (WGS) entry which is preliminary data.</text>
</comment>
<comment type="pathway">
    <text evidence="2 7">Cofactor biosynthesis; molybdopterin biosynthesis.</text>
</comment>
<proteinExistence type="inferred from homology"/>
<dbReference type="InterPro" id="IPR038987">
    <property type="entry name" value="MoeA-like"/>
</dbReference>
<keyword evidence="4 7" id="KW-0500">Molybdenum</keyword>
<keyword evidence="11" id="KW-1185">Reference proteome</keyword>
<dbReference type="UniPathway" id="UPA00344"/>
<keyword evidence="7" id="KW-0479">Metal-binding</keyword>
<dbReference type="InterPro" id="IPR036688">
    <property type="entry name" value="MoeA_C_domain_IV_sf"/>
</dbReference>
<evidence type="ECO:0000259" key="9">
    <source>
        <dbReference type="SMART" id="SM00852"/>
    </source>
</evidence>